<evidence type="ECO:0000259" key="6">
    <source>
        <dbReference type="Pfam" id="PF08510"/>
    </source>
</evidence>
<dbReference type="EMBL" id="CCYD01000523">
    <property type="protein sequence ID" value="CEG40809.1"/>
    <property type="molecule type" value="Genomic_DNA"/>
</dbReference>
<evidence type="ECO:0000313" key="8">
    <source>
        <dbReference type="Proteomes" id="UP000054928"/>
    </source>
</evidence>
<organism evidence="7 8">
    <name type="scientific">Plasmopara halstedii</name>
    <name type="common">Downy mildew of sunflower</name>
    <dbReference type="NCBI Taxonomy" id="4781"/>
    <lineage>
        <taxon>Eukaryota</taxon>
        <taxon>Sar</taxon>
        <taxon>Stramenopiles</taxon>
        <taxon>Oomycota</taxon>
        <taxon>Peronosporomycetes</taxon>
        <taxon>Peronosporales</taxon>
        <taxon>Peronosporaceae</taxon>
        <taxon>Plasmopara</taxon>
    </lineage>
</organism>
<evidence type="ECO:0000256" key="4">
    <source>
        <dbReference type="ARBA" id="ARBA00023136"/>
    </source>
</evidence>
<dbReference type="Pfam" id="PF08510">
    <property type="entry name" value="PIG-P"/>
    <property type="match status" value="1"/>
</dbReference>
<dbReference type="OMA" id="EPWLCHI"/>
<dbReference type="PANTHER" id="PTHR46346">
    <property type="entry name" value="PHOSPHATIDYLINOSITOL N-ACETYLGLUCOSAMINYLTRANSFERASE SUBUNIT P"/>
    <property type="match status" value="1"/>
</dbReference>
<sequence length="189" mass="21467">MHQTHCTNYRVHISIRCYLVVKDAIDGVIDNFDIIFHSVFAKYLTKYFNSRLHAMRMELFGFAGWIASALFYALFLIWAYVPDTTLKSVGFTYFPSKHWAVAVPAMIVVSYLFSIVIYKAVNLMSTPGLASYATIIDTHTVRLPEGTTCFEDDTMATPGIGDISVFEVNRHLFSATSDLVQESRRKIQN</sequence>
<dbReference type="GO" id="GO:0006506">
    <property type="term" value="P:GPI anchor biosynthetic process"/>
    <property type="evidence" value="ECO:0007669"/>
    <property type="project" value="TreeGrafter"/>
</dbReference>
<dbReference type="Proteomes" id="UP000054928">
    <property type="component" value="Unassembled WGS sequence"/>
</dbReference>
<feature type="transmembrane region" description="Helical" evidence="5">
    <location>
        <begin position="101"/>
        <end position="121"/>
    </location>
</feature>
<accession>A0A0P1AIG7</accession>
<dbReference type="STRING" id="4781.A0A0P1AIG7"/>
<dbReference type="GeneID" id="36406045"/>
<keyword evidence="7" id="KW-0328">Glycosyltransferase</keyword>
<evidence type="ECO:0000256" key="3">
    <source>
        <dbReference type="ARBA" id="ARBA00022989"/>
    </source>
</evidence>
<dbReference type="InterPro" id="IPR013717">
    <property type="entry name" value="PIG-P"/>
</dbReference>
<feature type="transmembrane region" description="Helical" evidence="5">
    <location>
        <begin position="59"/>
        <end position="81"/>
    </location>
</feature>
<keyword evidence="2 5" id="KW-0812">Transmembrane</keyword>
<dbReference type="PANTHER" id="PTHR46346:SF1">
    <property type="entry name" value="PHOSPHATIDYLINOSITOL N-ACETYLGLUCOSAMINYLTRANSFERASE SUBUNIT P"/>
    <property type="match status" value="1"/>
</dbReference>
<dbReference type="GO" id="GO:0016020">
    <property type="term" value="C:membrane"/>
    <property type="evidence" value="ECO:0007669"/>
    <property type="project" value="UniProtKB-SubCell"/>
</dbReference>
<keyword evidence="3 5" id="KW-1133">Transmembrane helix</keyword>
<dbReference type="GO" id="GO:0016757">
    <property type="term" value="F:glycosyltransferase activity"/>
    <property type="evidence" value="ECO:0007669"/>
    <property type="project" value="UniProtKB-KW"/>
</dbReference>
<comment type="subcellular location">
    <subcellularLocation>
        <location evidence="1">Membrane</location>
        <topology evidence="1">Multi-pass membrane protein</topology>
    </subcellularLocation>
</comment>
<dbReference type="AlphaFoldDB" id="A0A0P1AIG7"/>
<keyword evidence="8" id="KW-1185">Reference proteome</keyword>
<feature type="domain" description="PIG-P" evidence="6">
    <location>
        <begin position="57"/>
        <end position="173"/>
    </location>
</feature>
<evidence type="ECO:0000256" key="5">
    <source>
        <dbReference type="SAM" id="Phobius"/>
    </source>
</evidence>
<evidence type="ECO:0000256" key="2">
    <source>
        <dbReference type="ARBA" id="ARBA00022692"/>
    </source>
</evidence>
<dbReference type="OrthoDB" id="690928at2759"/>
<keyword evidence="7" id="KW-0808">Transferase</keyword>
<reference evidence="8" key="1">
    <citation type="submission" date="2014-09" db="EMBL/GenBank/DDBJ databases">
        <authorList>
            <person name="Sharma Rahul"/>
            <person name="Thines Marco"/>
        </authorList>
    </citation>
    <scope>NUCLEOTIDE SEQUENCE [LARGE SCALE GENOMIC DNA]</scope>
</reference>
<dbReference type="RefSeq" id="XP_024577178.1">
    <property type="nucleotide sequence ID" value="XM_024726508.1"/>
</dbReference>
<evidence type="ECO:0000313" key="7">
    <source>
        <dbReference type="EMBL" id="CEG40809.1"/>
    </source>
</evidence>
<name>A0A0P1AIG7_PLAHL</name>
<evidence type="ECO:0000256" key="1">
    <source>
        <dbReference type="ARBA" id="ARBA00004141"/>
    </source>
</evidence>
<dbReference type="InterPro" id="IPR052263">
    <property type="entry name" value="GPI_Anchor_Biosynth"/>
</dbReference>
<keyword evidence="4 5" id="KW-0472">Membrane</keyword>
<protein>
    <submittedName>
        <fullName evidence="7">N-acetylglucosaminyltransferase complex, subunit PIG-P, required for phosphatidylinositol biosynthesis</fullName>
    </submittedName>
</protein>
<dbReference type="GO" id="GO:0005783">
    <property type="term" value="C:endoplasmic reticulum"/>
    <property type="evidence" value="ECO:0007669"/>
    <property type="project" value="TreeGrafter"/>
</dbReference>
<proteinExistence type="predicted"/>